<protein>
    <submittedName>
        <fullName evidence="3">Helix-turn-helix protein</fullName>
    </submittedName>
</protein>
<dbReference type="RefSeq" id="WP_253669124.1">
    <property type="nucleotide sequence ID" value="NZ_JAMTCP010000007.1"/>
</dbReference>
<name>A0ABT1HRN9_STRSD</name>
<dbReference type="Pfam" id="PF17765">
    <property type="entry name" value="MLTR_LBD"/>
    <property type="match status" value="1"/>
</dbReference>
<comment type="caution">
    <text evidence="3">The sequence shown here is derived from an EMBL/GenBank/DDBJ whole genome shotgun (WGS) entry which is preliminary data.</text>
</comment>
<dbReference type="EMBL" id="JAMTCP010000007">
    <property type="protein sequence ID" value="MCP2258182.1"/>
    <property type="molecule type" value="Genomic_DNA"/>
</dbReference>
<dbReference type="Gene3D" id="1.10.260.40">
    <property type="entry name" value="lambda repressor-like DNA-binding domains"/>
    <property type="match status" value="1"/>
</dbReference>
<proteinExistence type="predicted"/>
<gene>
    <name evidence="3" type="ORF">LX15_001876</name>
</gene>
<evidence type="ECO:0000313" key="3">
    <source>
        <dbReference type="EMBL" id="MCP2258182.1"/>
    </source>
</evidence>
<dbReference type="PANTHER" id="PTHR35010:SF4">
    <property type="entry name" value="BLL5781 PROTEIN"/>
    <property type="match status" value="1"/>
</dbReference>
<evidence type="ECO:0000259" key="2">
    <source>
        <dbReference type="PROSITE" id="PS50943"/>
    </source>
</evidence>
<dbReference type="Proteomes" id="UP001205311">
    <property type="component" value="Unassembled WGS sequence"/>
</dbReference>
<sequence length="279" mass="30948">MATNTRTTARRAEAAPSHQRPVGELIREWRQRRRLSQLELSLQAEISTRHLSFLETGRSRPTSEMILRITERLDVPLRERNRMLLAGGHAPVYPERGMEAPEMDAVRAALRQVLGGHEPYPAVVVDQGWTMIDANAGLALFTEGVAPELLAPPVNVMRLSLHPDGVAPRIANLGEWRAHLLGRLRRQIAVTGDARLSALYEELRSYPCDQPEPEMELPGPGEVVVPLHFRHGGQELVFLSITAVFGTPLDVTVSELAIESFFPANPETGAALRAWFGDK</sequence>
<organism evidence="3 4">
    <name type="scientific">Streptoalloteichus tenebrarius (strain ATCC 17920 / DSM 40477 / JCM 4838 / CBS 697.72 / NBRC 16177 / NCIMB 11028 / NRRL B-12390 / A12253. 1 / ISP 5477)</name>
    <name type="common">Streptomyces tenebrarius</name>
    <dbReference type="NCBI Taxonomy" id="1933"/>
    <lineage>
        <taxon>Bacteria</taxon>
        <taxon>Bacillati</taxon>
        <taxon>Actinomycetota</taxon>
        <taxon>Actinomycetes</taxon>
        <taxon>Pseudonocardiales</taxon>
        <taxon>Pseudonocardiaceae</taxon>
        <taxon>Streptoalloteichus</taxon>
    </lineage>
</organism>
<dbReference type="SMART" id="SM00530">
    <property type="entry name" value="HTH_XRE"/>
    <property type="match status" value="1"/>
</dbReference>
<evidence type="ECO:0000256" key="1">
    <source>
        <dbReference type="SAM" id="MobiDB-lite"/>
    </source>
</evidence>
<dbReference type="PANTHER" id="PTHR35010">
    <property type="entry name" value="BLL4672 PROTEIN-RELATED"/>
    <property type="match status" value="1"/>
</dbReference>
<dbReference type="PROSITE" id="PS50943">
    <property type="entry name" value="HTH_CROC1"/>
    <property type="match status" value="1"/>
</dbReference>
<dbReference type="Gene3D" id="3.30.450.180">
    <property type="match status" value="1"/>
</dbReference>
<keyword evidence="4" id="KW-1185">Reference proteome</keyword>
<reference evidence="3 4" key="1">
    <citation type="submission" date="2022-06" db="EMBL/GenBank/DDBJ databases">
        <title>Genomic Encyclopedia of Archaeal and Bacterial Type Strains, Phase II (KMG-II): from individual species to whole genera.</title>
        <authorList>
            <person name="Goeker M."/>
        </authorList>
    </citation>
    <scope>NUCLEOTIDE SEQUENCE [LARGE SCALE GENOMIC DNA]</scope>
    <source>
        <strain evidence="3 4">DSM 40477</strain>
    </source>
</reference>
<dbReference type="SUPFAM" id="SSF47413">
    <property type="entry name" value="lambda repressor-like DNA-binding domains"/>
    <property type="match status" value="1"/>
</dbReference>
<dbReference type="CDD" id="cd00093">
    <property type="entry name" value="HTH_XRE"/>
    <property type="match status" value="1"/>
</dbReference>
<dbReference type="InterPro" id="IPR010982">
    <property type="entry name" value="Lambda_DNA-bd_dom_sf"/>
</dbReference>
<dbReference type="InterPro" id="IPR001387">
    <property type="entry name" value="Cro/C1-type_HTH"/>
</dbReference>
<evidence type="ECO:0000313" key="4">
    <source>
        <dbReference type="Proteomes" id="UP001205311"/>
    </source>
</evidence>
<accession>A0ABT1HRN9</accession>
<dbReference type="Pfam" id="PF01381">
    <property type="entry name" value="HTH_3"/>
    <property type="match status" value="1"/>
</dbReference>
<feature type="domain" description="HTH cro/C1-type" evidence="2">
    <location>
        <begin position="26"/>
        <end position="80"/>
    </location>
</feature>
<feature type="region of interest" description="Disordered" evidence="1">
    <location>
        <begin position="1"/>
        <end position="20"/>
    </location>
</feature>
<dbReference type="InterPro" id="IPR041413">
    <property type="entry name" value="MLTR_LBD"/>
</dbReference>